<keyword evidence="14" id="KW-1185">Reference proteome</keyword>
<evidence type="ECO:0000259" key="12">
    <source>
        <dbReference type="SMART" id="SM00062"/>
    </source>
</evidence>
<dbReference type="RefSeq" id="WP_090245813.1">
    <property type="nucleotide sequence ID" value="NZ_FPAS01000001.1"/>
</dbReference>
<keyword evidence="3 10" id="KW-0812">Transmembrane</keyword>
<evidence type="ECO:0000313" key="13">
    <source>
        <dbReference type="EMBL" id="SFT41394.1"/>
    </source>
</evidence>
<protein>
    <submittedName>
        <fullName evidence="13">Amino acid ABC transporter substrate-binding protein, PAAT family</fullName>
    </submittedName>
</protein>
<evidence type="ECO:0000256" key="10">
    <source>
        <dbReference type="SAM" id="Phobius"/>
    </source>
</evidence>
<proteinExistence type="predicted"/>
<dbReference type="PRINTS" id="PR00169">
    <property type="entry name" value="KCHANNEL"/>
</dbReference>
<keyword evidence="8" id="KW-0325">Glycoprotein</keyword>
<dbReference type="OrthoDB" id="9799090at2"/>
<keyword evidence="4 10" id="KW-1133">Transmembrane helix</keyword>
<dbReference type="InterPro" id="IPR001638">
    <property type="entry name" value="Solute-binding_3/MltF_N"/>
</dbReference>
<dbReference type="Pfam" id="PF00497">
    <property type="entry name" value="SBP_bac_3"/>
    <property type="match status" value="1"/>
</dbReference>
<dbReference type="InterPro" id="IPR001320">
    <property type="entry name" value="Iontro_rcpt_C"/>
</dbReference>
<dbReference type="GO" id="GO:0015276">
    <property type="term" value="F:ligand-gated monoatomic ion channel activity"/>
    <property type="evidence" value="ECO:0007669"/>
    <property type="project" value="InterPro"/>
</dbReference>
<dbReference type="Gene3D" id="3.40.190.10">
    <property type="entry name" value="Periplasmic binding protein-like II"/>
    <property type="match status" value="2"/>
</dbReference>
<gene>
    <name evidence="13" type="ORF">SAMN05216474_0427</name>
</gene>
<keyword evidence="5" id="KW-0406">Ion transport</keyword>
<dbReference type="AlphaFoldDB" id="A0A1I6XUD5"/>
<evidence type="ECO:0000256" key="3">
    <source>
        <dbReference type="ARBA" id="ARBA00022692"/>
    </source>
</evidence>
<sequence length="368" mass="42207">MTKQFVYIVILVFSLSALSKISFAQTDSSYHQSDSSLNIAYHITPPFVSVENNNIQGPGAWLWKQVNLEIDLYQQPQILSFEQVLSNLENGEVDICISPLSITSQRMEKFDFSVPFYTTKTTLLTRSIPTWKRSWRFFKSFFSLNFFKALGALSFVILIFGFAVWLFERKHNNEEFGEGIKGLWNGFWWSAVTMTTVGYGDKSPKTLGGRVIALFWMFTAIIIISGFTAGITSSLTTNEMSTNIASTQDLKNKNVATVKNSGTAKWFEDNFFNQVHYYTTLEEALEALENEEIDYIAYDQPILQHVINTDEANSFELIDFSFNAQFYAMAFRKEIPAELKKKISLQITKATESLEWKLLLNEYNLIKE</sequence>
<organism evidence="13 14">
    <name type="scientific">Lishizhenia tianjinensis</name>
    <dbReference type="NCBI Taxonomy" id="477690"/>
    <lineage>
        <taxon>Bacteria</taxon>
        <taxon>Pseudomonadati</taxon>
        <taxon>Bacteroidota</taxon>
        <taxon>Flavobacteriia</taxon>
        <taxon>Flavobacteriales</taxon>
        <taxon>Crocinitomicaceae</taxon>
        <taxon>Lishizhenia</taxon>
    </lineage>
</organism>
<evidence type="ECO:0000256" key="8">
    <source>
        <dbReference type="ARBA" id="ARBA00023180"/>
    </source>
</evidence>
<dbReference type="SUPFAM" id="SSF81324">
    <property type="entry name" value="Voltage-gated potassium channels"/>
    <property type="match status" value="1"/>
</dbReference>
<dbReference type="PANTHER" id="PTHR18966">
    <property type="entry name" value="IONOTROPIC GLUTAMATE RECEPTOR"/>
    <property type="match status" value="1"/>
</dbReference>
<feature type="domain" description="Solute-binding protein family 3/N-terminal" evidence="12">
    <location>
        <begin position="36"/>
        <end position="366"/>
    </location>
</feature>
<comment type="subcellular location">
    <subcellularLocation>
        <location evidence="1">Membrane</location>
        <topology evidence="1">Multi-pass membrane protein</topology>
    </subcellularLocation>
</comment>
<dbReference type="Gene3D" id="1.10.287.70">
    <property type="match status" value="1"/>
</dbReference>
<keyword evidence="11" id="KW-0732">Signal</keyword>
<evidence type="ECO:0000313" key="14">
    <source>
        <dbReference type="Proteomes" id="UP000236454"/>
    </source>
</evidence>
<reference evidence="13 14" key="1">
    <citation type="submission" date="2016-10" db="EMBL/GenBank/DDBJ databases">
        <authorList>
            <person name="de Groot N.N."/>
        </authorList>
    </citation>
    <scope>NUCLEOTIDE SEQUENCE [LARGE SCALE GENOMIC DNA]</scope>
    <source>
        <strain evidence="13 14">CGMCC 1.7005</strain>
    </source>
</reference>
<feature type="transmembrane region" description="Helical" evidence="10">
    <location>
        <begin position="146"/>
        <end position="167"/>
    </location>
</feature>
<keyword evidence="6 10" id="KW-0472">Membrane</keyword>
<feature type="transmembrane region" description="Helical" evidence="10">
    <location>
        <begin position="211"/>
        <end position="231"/>
    </location>
</feature>
<evidence type="ECO:0000256" key="2">
    <source>
        <dbReference type="ARBA" id="ARBA00022448"/>
    </source>
</evidence>
<dbReference type="STRING" id="477690.SAMN05216474_0427"/>
<evidence type="ECO:0000256" key="6">
    <source>
        <dbReference type="ARBA" id="ARBA00023136"/>
    </source>
</evidence>
<feature type="signal peptide" evidence="11">
    <location>
        <begin position="1"/>
        <end position="24"/>
    </location>
</feature>
<name>A0A1I6XUD5_9FLAO</name>
<dbReference type="EMBL" id="FPAS01000001">
    <property type="protein sequence ID" value="SFT41394.1"/>
    <property type="molecule type" value="Genomic_DNA"/>
</dbReference>
<feature type="chain" id="PRO_5014912690" evidence="11">
    <location>
        <begin position="25"/>
        <end position="368"/>
    </location>
</feature>
<dbReference type="InterPro" id="IPR015683">
    <property type="entry name" value="Ionotropic_Glu_rcpt"/>
</dbReference>
<accession>A0A1I6XUD5</accession>
<dbReference type="Proteomes" id="UP000236454">
    <property type="component" value="Unassembled WGS sequence"/>
</dbReference>
<dbReference type="SMART" id="SM00062">
    <property type="entry name" value="PBPb"/>
    <property type="match status" value="1"/>
</dbReference>
<keyword evidence="9" id="KW-0407">Ion channel</keyword>
<keyword evidence="7" id="KW-0675">Receptor</keyword>
<evidence type="ECO:0000256" key="7">
    <source>
        <dbReference type="ARBA" id="ARBA00023170"/>
    </source>
</evidence>
<evidence type="ECO:0000256" key="4">
    <source>
        <dbReference type="ARBA" id="ARBA00022989"/>
    </source>
</evidence>
<dbReference type="GO" id="GO:0016020">
    <property type="term" value="C:membrane"/>
    <property type="evidence" value="ECO:0007669"/>
    <property type="project" value="UniProtKB-SubCell"/>
</dbReference>
<evidence type="ECO:0000256" key="1">
    <source>
        <dbReference type="ARBA" id="ARBA00004141"/>
    </source>
</evidence>
<dbReference type="Pfam" id="PF00060">
    <property type="entry name" value="Lig_chan"/>
    <property type="match status" value="1"/>
</dbReference>
<evidence type="ECO:0000256" key="11">
    <source>
        <dbReference type="SAM" id="SignalP"/>
    </source>
</evidence>
<evidence type="ECO:0000256" key="5">
    <source>
        <dbReference type="ARBA" id="ARBA00023065"/>
    </source>
</evidence>
<dbReference type="SUPFAM" id="SSF53850">
    <property type="entry name" value="Periplasmic binding protein-like II"/>
    <property type="match status" value="1"/>
</dbReference>
<evidence type="ECO:0000256" key="9">
    <source>
        <dbReference type="ARBA" id="ARBA00023303"/>
    </source>
</evidence>
<keyword evidence="2" id="KW-0813">Transport</keyword>